<dbReference type="GO" id="GO:0005524">
    <property type="term" value="F:ATP binding"/>
    <property type="evidence" value="ECO:0007669"/>
    <property type="project" value="UniProtKB-KW"/>
</dbReference>
<proteinExistence type="predicted"/>
<dbReference type="EC" id="2.7.11.1" evidence="1"/>
<organism evidence="9 10">
    <name type="scientific">Cyclocybe aegerita</name>
    <name type="common">Black poplar mushroom</name>
    <name type="synonym">Agrocybe aegerita</name>
    <dbReference type="NCBI Taxonomy" id="1973307"/>
    <lineage>
        <taxon>Eukaryota</taxon>
        <taxon>Fungi</taxon>
        <taxon>Dikarya</taxon>
        <taxon>Basidiomycota</taxon>
        <taxon>Agaricomycotina</taxon>
        <taxon>Agaricomycetes</taxon>
        <taxon>Agaricomycetidae</taxon>
        <taxon>Agaricales</taxon>
        <taxon>Agaricineae</taxon>
        <taxon>Bolbitiaceae</taxon>
        <taxon>Cyclocybe</taxon>
    </lineage>
</organism>
<evidence type="ECO:0000256" key="7">
    <source>
        <dbReference type="ARBA" id="ARBA00047899"/>
    </source>
</evidence>
<dbReference type="GO" id="GO:0004674">
    <property type="term" value="F:protein serine/threonine kinase activity"/>
    <property type="evidence" value="ECO:0007669"/>
    <property type="project" value="UniProtKB-KW"/>
</dbReference>
<evidence type="ECO:0000256" key="2">
    <source>
        <dbReference type="ARBA" id="ARBA00022527"/>
    </source>
</evidence>
<evidence type="ECO:0000256" key="5">
    <source>
        <dbReference type="ARBA" id="ARBA00022777"/>
    </source>
</evidence>
<keyword evidence="6" id="KW-0067">ATP-binding</keyword>
<keyword evidence="3" id="KW-0808">Transferase</keyword>
<evidence type="ECO:0000256" key="3">
    <source>
        <dbReference type="ARBA" id="ARBA00022679"/>
    </source>
</evidence>
<protein>
    <recommendedName>
        <fullName evidence="1">non-specific serine/threonine protein kinase</fullName>
        <ecNumber evidence="1">2.7.11.1</ecNumber>
    </recommendedName>
</protein>
<dbReference type="PANTHER" id="PTHR43895">
    <property type="entry name" value="CALCIUM/CALMODULIN-DEPENDENT PROTEIN KINASE KINASE-RELATED"/>
    <property type="match status" value="1"/>
</dbReference>
<dbReference type="SUPFAM" id="SSF56112">
    <property type="entry name" value="Protein kinase-like (PK-like)"/>
    <property type="match status" value="2"/>
</dbReference>
<dbReference type="Proteomes" id="UP000467700">
    <property type="component" value="Unassembled WGS sequence"/>
</dbReference>
<accession>A0A8S0XX62</accession>
<evidence type="ECO:0000313" key="9">
    <source>
        <dbReference type="EMBL" id="CAA7267511.1"/>
    </source>
</evidence>
<comment type="catalytic activity">
    <reaction evidence="7">
        <text>L-threonyl-[protein] + ATP = O-phospho-L-threonyl-[protein] + ADP + H(+)</text>
        <dbReference type="Rhea" id="RHEA:46608"/>
        <dbReference type="Rhea" id="RHEA-COMP:11060"/>
        <dbReference type="Rhea" id="RHEA-COMP:11605"/>
        <dbReference type="ChEBI" id="CHEBI:15378"/>
        <dbReference type="ChEBI" id="CHEBI:30013"/>
        <dbReference type="ChEBI" id="CHEBI:30616"/>
        <dbReference type="ChEBI" id="CHEBI:61977"/>
        <dbReference type="ChEBI" id="CHEBI:456216"/>
        <dbReference type="EC" id="2.7.11.1"/>
    </reaction>
</comment>
<reference evidence="9 10" key="1">
    <citation type="submission" date="2020-01" db="EMBL/GenBank/DDBJ databases">
        <authorList>
            <person name="Gupta K D."/>
        </authorList>
    </citation>
    <scope>NUCLEOTIDE SEQUENCE [LARGE SCALE GENOMIC DNA]</scope>
</reference>
<keyword evidence="2" id="KW-0723">Serine/threonine-protein kinase</keyword>
<evidence type="ECO:0000256" key="6">
    <source>
        <dbReference type="ARBA" id="ARBA00022840"/>
    </source>
</evidence>
<dbReference type="InterPro" id="IPR011009">
    <property type="entry name" value="Kinase-like_dom_sf"/>
</dbReference>
<keyword evidence="5" id="KW-0418">Kinase</keyword>
<evidence type="ECO:0000256" key="1">
    <source>
        <dbReference type="ARBA" id="ARBA00012513"/>
    </source>
</evidence>
<evidence type="ECO:0000313" key="10">
    <source>
        <dbReference type="Proteomes" id="UP000467700"/>
    </source>
</evidence>
<keyword evidence="10" id="KW-1185">Reference proteome</keyword>
<dbReference type="OrthoDB" id="5987198at2759"/>
<comment type="catalytic activity">
    <reaction evidence="8">
        <text>L-seryl-[protein] + ATP = O-phospho-L-seryl-[protein] + ADP + H(+)</text>
        <dbReference type="Rhea" id="RHEA:17989"/>
        <dbReference type="Rhea" id="RHEA-COMP:9863"/>
        <dbReference type="Rhea" id="RHEA-COMP:11604"/>
        <dbReference type="ChEBI" id="CHEBI:15378"/>
        <dbReference type="ChEBI" id="CHEBI:29999"/>
        <dbReference type="ChEBI" id="CHEBI:30616"/>
        <dbReference type="ChEBI" id="CHEBI:83421"/>
        <dbReference type="ChEBI" id="CHEBI:456216"/>
        <dbReference type="EC" id="2.7.11.1"/>
    </reaction>
</comment>
<dbReference type="PANTHER" id="PTHR43895:SF32">
    <property type="entry name" value="SERINE_THREONINE-PROTEIN KINASE CHK1"/>
    <property type="match status" value="1"/>
</dbReference>
<dbReference type="EMBL" id="CACVBS010000060">
    <property type="protein sequence ID" value="CAA7267511.1"/>
    <property type="molecule type" value="Genomic_DNA"/>
</dbReference>
<dbReference type="Gene3D" id="1.10.510.10">
    <property type="entry name" value="Transferase(Phosphotransferase) domain 1"/>
    <property type="match status" value="2"/>
</dbReference>
<evidence type="ECO:0000256" key="8">
    <source>
        <dbReference type="ARBA" id="ARBA00048679"/>
    </source>
</evidence>
<sequence length="532" mass="62294">MSGFQKYDPPILLCQSELFWTRLQPFLLSRGYRLRRRYQPNWKPSRTPSHPIQEPHEDELLPIWPSVLDAVSIRDGKKVVLKRVRTNTNEITLGLFFSTETIRRDPRNCICPILDVIPVPADDDWAILVMPSLYPFDALPFRRVGEFAEAILQFLQGMELMHENLVAHRDMCYFNLMMDASRVIPKGFHFGELYSHDGLYGKKFRWCQRWKVRPVTYYIIDFDISERFTTSPALMLGRCGQDKTVPEFSERVPFDAFKLDIYQLGNVILRMVNGIDFTLIVPELWNSVLDGVSVRDRKKVVLKRVRTNTNEITLGLFFSTETIRRDPRNCICPVLDVIPIPADDDWAILVMPCLYPFDALPFRRVGEFAEAILQFLQGLELMHENLVAYRDMCYFNLMMDPSRVIPKGFHYSNWFSHDGSFGKTFQWRDRWKVRPVKYYVIDFDISEQFMMKPALMLGRCGQDKTVPEFSTTIPFDAFKLDIYQLGNVILRVIQVSCLPRRQLRAFFDESIEIRRSRNVPGFREANDEGKSP</sequence>
<dbReference type="AlphaFoldDB" id="A0A8S0XX62"/>
<name>A0A8S0XX62_CYCAE</name>
<evidence type="ECO:0000256" key="4">
    <source>
        <dbReference type="ARBA" id="ARBA00022741"/>
    </source>
</evidence>
<comment type="caution">
    <text evidence="9">The sequence shown here is derived from an EMBL/GenBank/DDBJ whole genome shotgun (WGS) entry which is preliminary data.</text>
</comment>
<dbReference type="GO" id="GO:0007165">
    <property type="term" value="P:signal transduction"/>
    <property type="evidence" value="ECO:0007669"/>
    <property type="project" value="TreeGrafter"/>
</dbReference>
<keyword evidence="4" id="KW-0547">Nucleotide-binding</keyword>
<gene>
    <name evidence="9" type="ORF">AAE3_LOCUS9680</name>
</gene>